<comment type="similarity">
    <text evidence="1 4 5">Belongs to the universal ribosomal protein uL11 family.</text>
</comment>
<dbReference type="SMART" id="SM00649">
    <property type="entry name" value="RL11"/>
    <property type="match status" value="1"/>
</dbReference>
<dbReference type="STRING" id="694429.Pyrfu_0988"/>
<dbReference type="Pfam" id="PF00298">
    <property type="entry name" value="Ribosomal_L11"/>
    <property type="match status" value="1"/>
</dbReference>
<dbReference type="Gene3D" id="1.10.10.250">
    <property type="entry name" value="Ribosomal protein L11, C-terminal domain"/>
    <property type="match status" value="1"/>
</dbReference>
<evidence type="ECO:0000313" key="9">
    <source>
        <dbReference type="Proteomes" id="UP000001037"/>
    </source>
</evidence>
<dbReference type="OrthoDB" id="8842at2157"/>
<dbReference type="eggNOG" id="arCOG04372">
    <property type="taxonomic scope" value="Archaea"/>
</dbReference>
<evidence type="ECO:0000256" key="1">
    <source>
        <dbReference type="ARBA" id="ARBA00010537"/>
    </source>
</evidence>
<keyword evidence="4" id="KW-0699">rRNA-binding</keyword>
<reference evidence="8 9" key="1">
    <citation type="journal article" date="2011" name="Stand. Genomic Sci.">
        <title>Complete genome sequence of the hyperthermophilic chemolithoautotroph Pyrolobus fumarii type strain (1A).</title>
        <authorList>
            <person name="Anderson I."/>
            <person name="Goker M."/>
            <person name="Nolan M."/>
            <person name="Lucas S."/>
            <person name="Hammon N."/>
            <person name="Deshpande S."/>
            <person name="Cheng J.F."/>
            <person name="Tapia R."/>
            <person name="Han C."/>
            <person name="Goodwin L."/>
            <person name="Pitluck S."/>
            <person name="Huntemann M."/>
            <person name="Liolios K."/>
            <person name="Ivanova N."/>
            <person name="Pagani I."/>
            <person name="Mavromatis K."/>
            <person name="Ovchinikova G."/>
            <person name="Pati A."/>
            <person name="Chen A."/>
            <person name="Palaniappan K."/>
            <person name="Land M."/>
            <person name="Hauser L."/>
            <person name="Brambilla E.M."/>
            <person name="Huber H."/>
            <person name="Yasawong M."/>
            <person name="Rohde M."/>
            <person name="Spring S."/>
            <person name="Abt B."/>
            <person name="Sikorski J."/>
            <person name="Wirth R."/>
            <person name="Detter J.C."/>
            <person name="Woyke T."/>
            <person name="Bristow J."/>
            <person name="Eisen J.A."/>
            <person name="Markowitz V."/>
            <person name="Hugenholtz P."/>
            <person name="Kyrpides N.C."/>
            <person name="Klenk H.P."/>
            <person name="Lapidus A."/>
        </authorList>
    </citation>
    <scope>NUCLEOTIDE SEQUENCE [LARGE SCALE GENOMIC DNA]</scope>
    <source>
        <strain evidence="9">DSM 11204 / 1A</strain>
    </source>
</reference>
<dbReference type="FunCoup" id="G0EEN4">
    <property type="interactions" value="178"/>
</dbReference>
<dbReference type="PANTHER" id="PTHR11661:SF1">
    <property type="entry name" value="LARGE RIBOSOMAL SUBUNIT PROTEIN UL11M"/>
    <property type="match status" value="1"/>
</dbReference>
<dbReference type="GO" id="GO:0006412">
    <property type="term" value="P:translation"/>
    <property type="evidence" value="ECO:0007669"/>
    <property type="project" value="UniProtKB-UniRule"/>
</dbReference>
<dbReference type="GO" id="GO:0070180">
    <property type="term" value="F:large ribosomal subunit rRNA binding"/>
    <property type="evidence" value="ECO:0007669"/>
    <property type="project" value="UniProtKB-UniRule"/>
</dbReference>
<dbReference type="KEGG" id="pfm:Pyrfu_0988"/>
<feature type="domain" description="Large ribosomal subunit protein uL11 C-terminal" evidence="6">
    <location>
        <begin position="71"/>
        <end position="138"/>
    </location>
</feature>
<dbReference type="GO" id="GO:0015934">
    <property type="term" value="C:large ribosomal subunit"/>
    <property type="evidence" value="ECO:0007669"/>
    <property type="project" value="TreeGrafter"/>
</dbReference>
<organism evidence="8 9">
    <name type="scientific">Pyrolobus fumarii (strain DSM 11204 / 1A)</name>
    <dbReference type="NCBI Taxonomy" id="694429"/>
    <lineage>
        <taxon>Archaea</taxon>
        <taxon>Thermoproteota</taxon>
        <taxon>Thermoprotei</taxon>
        <taxon>Desulfurococcales</taxon>
        <taxon>Pyrodictiaceae</taxon>
        <taxon>Pyrolobus</taxon>
    </lineage>
</organism>
<keyword evidence="2 4" id="KW-0689">Ribosomal protein</keyword>
<evidence type="ECO:0000256" key="3">
    <source>
        <dbReference type="ARBA" id="ARBA00023274"/>
    </source>
</evidence>
<dbReference type="SUPFAM" id="SSF46906">
    <property type="entry name" value="Ribosomal protein L11, C-terminal domain"/>
    <property type="match status" value="1"/>
</dbReference>
<keyword evidence="4" id="KW-0694">RNA-binding</keyword>
<comment type="function">
    <text evidence="4">Forms part of the ribosomal stalk which helps the ribosome interact with GTP-bound translation factors.</text>
</comment>
<keyword evidence="3 4" id="KW-0687">Ribonucleoprotein</keyword>
<dbReference type="InterPro" id="IPR020783">
    <property type="entry name" value="Ribosomal_uL11_C"/>
</dbReference>
<dbReference type="CDD" id="cd00349">
    <property type="entry name" value="Ribosomal_L11"/>
    <property type="match status" value="1"/>
</dbReference>
<dbReference type="InParanoid" id="G0EEN4"/>
<evidence type="ECO:0000256" key="4">
    <source>
        <dbReference type="HAMAP-Rule" id="MF_00736"/>
    </source>
</evidence>
<evidence type="ECO:0000259" key="7">
    <source>
        <dbReference type="Pfam" id="PF03946"/>
    </source>
</evidence>
<keyword evidence="9" id="KW-1185">Reference proteome</keyword>
<dbReference type="HAMAP" id="MF_00736">
    <property type="entry name" value="Ribosomal_uL11"/>
    <property type="match status" value="1"/>
</dbReference>
<dbReference type="PANTHER" id="PTHR11661">
    <property type="entry name" value="60S RIBOSOMAL PROTEIN L12"/>
    <property type="match status" value="1"/>
</dbReference>
<evidence type="ECO:0000259" key="6">
    <source>
        <dbReference type="Pfam" id="PF00298"/>
    </source>
</evidence>
<dbReference type="Pfam" id="PF03946">
    <property type="entry name" value="Ribosomal_L11_N"/>
    <property type="match status" value="1"/>
</dbReference>
<dbReference type="Gene3D" id="3.30.1550.10">
    <property type="entry name" value="Ribosomal protein L11/L12, N-terminal domain"/>
    <property type="match status" value="1"/>
</dbReference>
<gene>
    <name evidence="4" type="primary">rpl11</name>
    <name evidence="8" type="ordered locus">Pyrfu_0988</name>
</gene>
<accession>G0EEN4</accession>
<dbReference type="InterPro" id="IPR020784">
    <property type="entry name" value="Ribosomal_uL11_N"/>
</dbReference>
<dbReference type="InterPro" id="IPR036769">
    <property type="entry name" value="Ribosomal_uL11_C_sf"/>
</dbReference>
<dbReference type="InterPro" id="IPR036796">
    <property type="entry name" value="Ribosomal_uL11_N_sf"/>
</dbReference>
<dbReference type="Proteomes" id="UP000001037">
    <property type="component" value="Chromosome"/>
</dbReference>
<dbReference type="AlphaFoldDB" id="G0EEN4"/>
<dbReference type="InterPro" id="IPR000911">
    <property type="entry name" value="Ribosomal_uL11"/>
</dbReference>
<evidence type="ECO:0000313" key="8">
    <source>
        <dbReference type="EMBL" id="AEM38856.1"/>
    </source>
</evidence>
<dbReference type="GO" id="GO:0003735">
    <property type="term" value="F:structural constituent of ribosome"/>
    <property type="evidence" value="ECO:0007669"/>
    <property type="project" value="InterPro"/>
</dbReference>
<protein>
    <recommendedName>
        <fullName evidence="4">Large ribosomal subunit protein uL11</fullName>
    </recommendedName>
</protein>
<evidence type="ECO:0000256" key="5">
    <source>
        <dbReference type="RuleBase" id="RU003978"/>
    </source>
</evidence>
<dbReference type="NCBIfam" id="NF002232">
    <property type="entry name" value="PRK01143.1"/>
    <property type="match status" value="1"/>
</dbReference>
<dbReference type="SUPFAM" id="SSF54747">
    <property type="entry name" value="Ribosomal L11/L12e N-terminal domain"/>
    <property type="match status" value="1"/>
</dbReference>
<feature type="domain" description="Large ribosomal subunit protein uL11 N-terminal" evidence="7">
    <location>
        <begin position="9"/>
        <end position="62"/>
    </location>
</feature>
<sequence length="169" mass="18262">MGRKKTLTFTVEGGRVKPGPPIAPAIAPLGLNVAEVVQKINEATKKFEGMTVPVKIIVDLDTKEYEIEVGIPTTTALLLRAAGAKEPSGDPAHHKIGDIPFEKIVEIAIMKKPQLTAKTLKAAVKTILGTARCIGLLVDGKDPKQVVKEVEQGLYDAVLAKYEEEWRKA</sequence>
<name>G0EEN4_PYRF1</name>
<dbReference type="RefSeq" id="WP_014026533.1">
    <property type="nucleotide sequence ID" value="NC_015931.1"/>
</dbReference>
<dbReference type="GeneID" id="11139464"/>
<dbReference type="HOGENOM" id="CLU_074237_4_0_2"/>
<dbReference type="EMBL" id="CP002838">
    <property type="protein sequence ID" value="AEM38856.1"/>
    <property type="molecule type" value="Genomic_DNA"/>
</dbReference>
<evidence type="ECO:0000256" key="2">
    <source>
        <dbReference type="ARBA" id="ARBA00022980"/>
    </source>
</evidence>
<proteinExistence type="inferred from homology"/>
<comment type="subunit">
    <text evidence="4">Part of the ribosomal stalk of the 50S ribosomal subunit. Interacts with L10 and the large rRNA to form the base of the stalk. L10 forms an elongated spine to which L12 dimers bind in a sequential fashion forming a multimeric L10(L12)X complex.</text>
</comment>